<feature type="domain" description="EF-hand" evidence="5">
    <location>
        <begin position="1091"/>
        <end position="1126"/>
    </location>
</feature>
<dbReference type="FunFam" id="1.10.238.10:FF:000243">
    <property type="entry name" value="EF-hand calcium binding domain 6"/>
    <property type="match status" value="1"/>
</dbReference>
<evidence type="ECO:0000313" key="7">
    <source>
        <dbReference type="Proteomes" id="UP000288216"/>
    </source>
</evidence>
<feature type="compositionally biased region" description="Polar residues" evidence="4">
    <location>
        <begin position="933"/>
        <end position="947"/>
    </location>
</feature>
<dbReference type="Pfam" id="PF13833">
    <property type="entry name" value="EF-hand_8"/>
    <property type="match status" value="1"/>
</dbReference>
<dbReference type="GO" id="GO:0005509">
    <property type="term" value="F:calcium ion binding"/>
    <property type="evidence" value="ECO:0007669"/>
    <property type="project" value="InterPro"/>
</dbReference>
<evidence type="ECO:0000256" key="4">
    <source>
        <dbReference type="SAM" id="MobiDB-lite"/>
    </source>
</evidence>
<dbReference type="STRING" id="75743.A0A401P5Z5"/>
<dbReference type="InterPro" id="IPR015070">
    <property type="entry name" value="EF_hand_DJBP"/>
</dbReference>
<feature type="region of interest" description="Disordered" evidence="4">
    <location>
        <begin position="1269"/>
        <end position="1313"/>
    </location>
</feature>
<feature type="region of interest" description="Disordered" evidence="4">
    <location>
        <begin position="933"/>
        <end position="966"/>
    </location>
</feature>
<dbReference type="OrthoDB" id="26525at2759"/>
<comment type="caution">
    <text evidence="6">The sequence shown here is derived from an EMBL/GenBank/DDBJ whole genome shotgun (WGS) entry which is preliminary data.</text>
</comment>
<organism evidence="6 7">
    <name type="scientific">Scyliorhinus torazame</name>
    <name type="common">Cloudy catshark</name>
    <name type="synonym">Catulus torazame</name>
    <dbReference type="NCBI Taxonomy" id="75743"/>
    <lineage>
        <taxon>Eukaryota</taxon>
        <taxon>Metazoa</taxon>
        <taxon>Chordata</taxon>
        <taxon>Craniata</taxon>
        <taxon>Vertebrata</taxon>
        <taxon>Chondrichthyes</taxon>
        <taxon>Elasmobranchii</taxon>
        <taxon>Galeomorphii</taxon>
        <taxon>Galeoidea</taxon>
        <taxon>Carcharhiniformes</taxon>
        <taxon>Scyliorhinidae</taxon>
        <taxon>Scyliorhinus</taxon>
    </lineage>
</organism>
<dbReference type="PANTHER" id="PTHR20875">
    <property type="entry name" value="EF-HAND CALCIUM-BINDING DOMAIN-CONTAINING PROTEIN 6-RELATED"/>
    <property type="match status" value="1"/>
</dbReference>
<dbReference type="Pfam" id="PF08976">
    <property type="entry name" value="EF-hand_11"/>
    <property type="match status" value="3"/>
</dbReference>
<dbReference type="Pfam" id="PF13202">
    <property type="entry name" value="EF-hand_5"/>
    <property type="match status" value="1"/>
</dbReference>
<keyword evidence="3" id="KW-0106">Calcium</keyword>
<dbReference type="InterPro" id="IPR052603">
    <property type="entry name" value="EFCB6"/>
</dbReference>
<evidence type="ECO:0000259" key="5">
    <source>
        <dbReference type="PROSITE" id="PS50222"/>
    </source>
</evidence>
<dbReference type="GO" id="GO:0005654">
    <property type="term" value="C:nucleoplasm"/>
    <property type="evidence" value="ECO:0007669"/>
    <property type="project" value="TreeGrafter"/>
</dbReference>
<dbReference type="InterPro" id="IPR018247">
    <property type="entry name" value="EF_Hand_1_Ca_BS"/>
</dbReference>
<feature type="compositionally biased region" description="Low complexity" evidence="4">
    <location>
        <begin position="1274"/>
        <end position="1292"/>
    </location>
</feature>
<feature type="domain" description="EF-hand" evidence="5">
    <location>
        <begin position="533"/>
        <end position="568"/>
    </location>
</feature>
<name>A0A401P5Z5_SCYTO</name>
<feature type="domain" description="EF-hand" evidence="5">
    <location>
        <begin position="752"/>
        <end position="787"/>
    </location>
</feature>
<dbReference type="EMBL" id="BFAA01000186">
    <property type="protein sequence ID" value="GCB68559.1"/>
    <property type="molecule type" value="Genomic_DNA"/>
</dbReference>
<dbReference type="OMA" id="CESHAND"/>
<keyword evidence="2" id="KW-0677">Repeat</keyword>
<feature type="domain" description="EF-hand" evidence="5">
    <location>
        <begin position="55"/>
        <end position="90"/>
    </location>
</feature>
<dbReference type="InterPro" id="IPR002048">
    <property type="entry name" value="EF_hand_dom"/>
</dbReference>
<feature type="domain" description="EF-hand" evidence="5">
    <location>
        <begin position="985"/>
        <end position="1020"/>
    </location>
</feature>
<dbReference type="SUPFAM" id="SSF47473">
    <property type="entry name" value="EF-hand"/>
    <property type="match status" value="8"/>
</dbReference>
<feature type="domain" description="EF-hand" evidence="5">
    <location>
        <begin position="160"/>
        <end position="195"/>
    </location>
</feature>
<evidence type="ECO:0000256" key="1">
    <source>
        <dbReference type="ARBA" id="ARBA00022553"/>
    </source>
</evidence>
<gene>
    <name evidence="6" type="ORF">scyTo_0000907</name>
</gene>
<keyword evidence="7" id="KW-1185">Reference proteome</keyword>
<dbReference type="Gene3D" id="1.10.238.10">
    <property type="entry name" value="EF-hand"/>
    <property type="match status" value="11"/>
</dbReference>
<dbReference type="SMART" id="SM00054">
    <property type="entry name" value="EFh"/>
    <property type="match status" value="13"/>
</dbReference>
<feature type="region of interest" description="Disordered" evidence="4">
    <location>
        <begin position="375"/>
        <end position="396"/>
    </location>
</feature>
<feature type="domain" description="EF-hand" evidence="5">
    <location>
        <begin position="289"/>
        <end position="324"/>
    </location>
</feature>
<dbReference type="FunFam" id="1.10.238.10:FF:000121">
    <property type="entry name" value="EF-hand calcium-binding domain-containing protein 6"/>
    <property type="match status" value="2"/>
</dbReference>
<feature type="region of interest" description="Disordered" evidence="4">
    <location>
        <begin position="1"/>
        <end position="21"/>
    </location>
</feature>
<dbReference type="PROSITE" id="PS00018">
    <property type="entry name" value="EF_HAND_1"/>
    <property type="match status" value="2"/>
</dbReference>
<dbReference type="Pfam" id="PF13499">
    <property type="entry name" value="EF-hand_7"/>
    <property type="match status" value="1"/>
</dbReference>
<dbReference type="PANTHER" id="PTHR20875:SF2">
    <property type="entry name" value="EF-HAND CALCIUM-BINDING DOMAIN-CONTAINING PROTEIN 6"/>
    <property type="match status" value="1"/>
</dbReference>
<dbReference type="Proteomes" id="UP000288216">
    <property type="component" value="Unassembled WGS sequence"/>
</dbReference>
<protein>
    <recommendedName>
        <fullName evidence="5">EF-hand domain-containing protein</fullName>
    </recommendedName>
</protein>
<dbReference type="PROSITE" id="PS50222">
    <property type="entry name" value="EF_HAND_2"/>
    <property type="match status" value="9"/>
</dbReference>
<dbReference type="InterPro" id="IPR011992">
    <property type="entry name" value="EF-hand-dom_pair"/>
</dbReference>
<evidence type="ECO:0000256" key="3">
    <source>
        <dbReference type="ARBA" id="ARBA00022837"/>
    </source>
</evidence>
<dbReference type="FunFam" id="1.10.238.10:FF:000179">
    <property type="entry name" value="EF-hand calcium-binding domain-containing protein 6"/>
    <property type="match status" value="1"/>
</dbReference>
<feature type="domain" description="EF-hand" evidence="5">
    <location>
        <begin position="1449"/>
        <end position="1484"/>
    </location>
</feature>
<evidence type="ECO:0000256" key="2">
    <source>
        <dbReference type="ARBA" id="ARBA00022737"/>
    </source>
</evidence>
<sequence>MPLTPRPQSTQGRISSRNSNSQASLQSSLGSLYSEPDLSCSITKIEHILAERAKEKQADLRRAFYAYDVDRNLTVTKAEFRRVIEKFLLPLNAKQFQDLLAKLPINSDETVPYKVFLEKFCATDGSRVSSTNSRSSSSILSNCNMTLKQIEIRLREKISNNLKNLIRAFKLFDYNKDEHIRCYEVRRVLESYCFRMTDSQFERLCSRYHLSRTGTVNYKQFLEKLGICVEPCNKHISESVAQAMNWADGSQEKEKQRVVHRPMSEESAINLERLSVDEIDLAVRKKVRANYHSLFQAFSAFDVSKSGLISVEDLKSVFNNFIFPMNNEIFDGLMERFNIKTTGKIAWKPFLLHLTESTAMENRWAIPKQQNHKSVFPSAGSLQGENAPDSEETSKSAACRSEDYIMKFHADPVGRLIENSKSRDILQKLQKYFQERYPALKDLKSIITRQELRRILQSVPLRLSDKQVKDLMLLLDPEHSGIVHYNHILDLLEPQEGKKSQHCLNGSTTVKNDTREEAVWMTVEDILRDKIKQNWKEIQKAFMKSDPERTGTICLAELRKILETYCLSISDQHFEKLCQQQQNNNIQVSYQQFLEGLGLNSISKVNGTEVPSLNQQQDKKRLGKQENEDLILGKMMTVNEVKSELWQRIINCDTNIRKSFLMHKKQSNGKINKEGFKKVLHDCDIIMDEHQFNILADVLGFRNQDLNFSDFSERFKGPVPASKQCSSDAGDFNMRRMIADDCFNYIGDKLKYRLLDLHSVFDQLDRNHDGLVTMFDFRTLLDNCLLTTVEYHRFLGMLGLVPESKLAYLEFLKILKMIESKQGHCWNTSVSDSRHDEDSTLLECEQVHDFLANKAKTRWYDLTKAFKQIDSDGNLILQKKDMRDLLYHLCLPISTANFEKLWSWYDSDKKGLITHLEFLKKLKNRFASQAQMDSKQICPESQSSSLDHPNKQQHLHTDGTQQQKPQTGSLNIAALKSQLKAKFRNHHKGFNEAFDKLDKKNDGCVSVNDFQRVLKDHNYHLGEEQLKQLLVSLEIPMHNCKFSYSDFLRAIEDIEDKSLKRSPVLTFIPPENFQIPSPEKMLTKLKGIVAKSSGALFKAFKSFDKYGNGKINSLAFRKVLHNVCFKLTDREFNYLLSKLKLDSDYMVDWLDFLQSYNVYNYKATQMPEGQDQTTRPKSSQQLTMNEIMSRIRDVVNSCLYAITQEFEDVDYANIKVISKKHFKEIFFKHFMSLTDEEFENLWNHLPVNDFGNLDYHKFLKQFTGQTLDAQSKGSRATSPAKPSSAASVSRPPSETRYPKTASSTHSDSKPAEMAQLASVSPSISCEVIEQKLKKDVSKSWKGIEKDCKEKDTENLDEIDAKDFKDILKKFCIIMKPEEFQQLAKKYDIKNTGRFAYNEFLQRLVLSLGPLNMNAPQRMKIPHPKIPMSPGAEHKIFTNLMMRIQPCITKCWKLIRRTFKAYDDVGSGYISLFQFRQVLRQYGINITEEEFYYLSSYYDKYLQGMISYNEFLRAFL</sequence>
<feature type="domain" description="EF-hand" evidence="5">
    <location>
        <begin position="861"/>
        <end position="892"/>
    </location>
</feature>
<proteinExistence type="predicted"/>
<keyword evidence="1" id="KW-0597">Phosphoprotein</keyword>
<accession>A0A401P5Z5</accession>
<reference evidence="6 7" key="1">
    <citation type="journal article" date="2018" name="Nat. Ecol. Evol.">
        <title>Shark genomes provide insights into elasmobranch evolution and the origin of vertebrates.</title>
        <authorList>
            <person name="Hara Y"/>
            <person name="Yamaguchi K"/>
            <person name="Onimaru K"/>
            <person name="Kadota M"/>
            <person name="Koyanagi M"/>
            <person name="Keeley SD"/>
            <person name="Tatsumi K"/>
            <person name="Tanaka K"/>
            <person name="Motone F"/>
            <person name="Kageyama Y"/>
            <person name="Nozu R"/>
            <person name="Adachi N"/>
            <person name="Nishimura O"/>
            <person name="Nakagawa R"/>
            <person name="Tanegashima C"/>
            <person name="Kiyatake I"/>
            <person name="Matsumoto R"/>
            <person name="Murakumo K"/>
            <person name="Nishida K"/>
            <person name="Terakita A"/>
            <person name="Kuratani S"/>
            <person name="Sato K"/>
            <person name="Hyodo S Kuraku.S."/>
        </authorList>
    </citation>
    <scope>NUCLEOTIDE SEQUENCE [LARGE SCALE GENOMIC DNA]</scope>
</reference>
<feature type="compositionally biased region" description="Polar residues" evidence="4">
    <location>
        <begin position="1"/>
        <end position="14"/>
    </location>
</feature>
<evidence type="ECO:0000313" key="6">
    <source>
        <dbReference type="EMBL" id="GCB68559.1"/>
    </source>
</evidence>